<dbReference type="Gene3D" id="3.30.565.10">
    <property type="entry name" value="Histidine kinase-like ATPase, C-terminal domain"/>
    <property type="match status" value="1"/>
</dbReference>
<dbReference type="RefSeq" id="WP_338363641.1">
    <property type="nucleotide sequence ID" value="NZ_CAWVOK010000009.1"/>
</dbReference>
<dbReference type="InterPro" id="IPR018762">
    <property type="entry name" value="ChpT_C"/>
</dbReference>
<reference evidence="2 3" key="1">
    <citation type="submission" date="2024-01" db="EMBL/GenBank/DDBJ databases">
        <authorList>
            <person name="Kunselman E."/>
        </authorList>
    </citation>
    <scope>NUCLEOTIDE SEQUENCE [LARGE SCALE GENOMIC DNA]</scope>
    <source>
        <strain evidence="2">2 abalone samples</strain>
    </source>
</reference>
<evidence type="ECO:0000259" key="1">
    <source>
        <dbReference type="Pfam" id="PF10090"/>
    </source>
</evidence>
<protein>
    <submittedName>
        <fullName evidence="2">Histidine phosphotransferase ChpT</fullName>
    </submittedName>
</protein>
<comment type="caution">
    <text evidence="2">The sequence shown here is derived from an EMBL/GenBank/DDBJ whole genome shotgun (WGS) entry which is preliminary data.</text>
</comment>
<feature type="domain" description="Histidine phosphotransferase ChpT C-terminal" evidence="1">
    <location>
        <begin position="125"/>
        <end position="212"/>
    </location>
</feature>
<dbReference type="Gene3D" id="1.10.287.130">
    <property type="match status" value="1"/>
</dbReference>
<organism evidence="2 3">
    <name type="scientific">Candidatus Xenohaliotis californiensis</name>
    <dbReference type="NCBI Taxonomy" id="84677"/>
    <lineage>
        <taxon>Bacteria</taxon>
        <taxon>Pseudomonadati</taxon>
        <taxon>Pseudomonadota</taxon>
        <taxon>Alphaproteobacteria</taxon>
        <taxon>Rickettsiales</taxon>
        <taxon>Anaplasmataceae</taxon>
        <taxon>Candidatus Xenohaliotis</taxon>
    </lineage>
</organism>
<sequence length="227" mass="25419">MNTTTTKNQNTELIKALFTNICHDMAGVIGAINNASELIEIEDNNQCNQSNKEVKQQALNLTKKSAQNAAYRIKMFRKAYALDDCFADTNLHDYCNDLVMFLAGKNINLILPVDSKQRYYKAYVSRIILNMLLVLSSAIPGKESIKLQIKKHNESIFVNAICATHNTIKIDDLIVDALMGKHSNINIKTAQAIFLHNLANEHDCELRISAGDKALEFNALFGQGHYS</sequence>
<accession>A0ABP0ETF8</accession>
<keyword evidence="3" id="KW-1185">Reference proteome</keyword>
<dbReference type="EMBL" id="CAWVOK010000009">
    <property type="protein sequence ID" value="CAK8162531.1"/>
    <property type="molecule type" value="Genomic_DNA"/>
</dbReference>
<dbReference type="Proteomes" id="UP001314181">
    <property type="component" value="Unassembled WGS sequence"/>
</dbReference>
<name>A0ABP0ETF8_9RICK</name>
<gene>
    <name evidence="2" type="ORF">CAXC1_180039</name>
</gene>
<dbReference type="Pfam" id="PF10090">
    <property type="entry name" value="HPTransfase"/>
    <property type="match status" value="1"/>
</dbReference>
<evidence type="ECO:0000313" key="2">
    <source>
        <dbReference type="EMBL" id="CAK8162531.1"/>
    </source>
</evidence>
<dbReference type="InterPro" id="IPR036890">
    <property type="entry name" value="HATPase_C_sf"/>
</dbReference>
<proteinExistence type="predicted"/>
<evidence type="ECO:0000313" key="3">
    <source>
        <dbReference type="Proteomes" id="UP001314181"/>
    </source>
</evidence>